<evidence type="ECO:0000313" key="4">
    <source>
        <dbReference type="Proteomes" id="UP000190102"/>
    </source>
</evidence>
<feature type="domain" description="AB hydrolase-1" evidence="2">
    <location>
        <begin position="17"/>
        <end position="250"/>
    </location>
</feature>
<evidence type="ECO:0000256" key="1">
    <source>
        <dbReference type="ARBA" id="ARBA00022801"/>
    </source>
</evidence>
<dbReference type="OrthoDB" id="9785408at2"/>
<sequence length="270" mass="29831">MPFTGPIWYEECGAGQPILFVHGWCMSSAIWGLQRDLLAEQYRIITLDLRGHGQSGLPDAGETGFGGYADDVVRVVEQLDLQNLVAVGWSLGAQALLKAWPRLHERLVGLVLVGATPRFSAAPHFPYGLPPKEAEGMRLKVRRSLERALEGFHRNLFVEHELDDPVVAQQVAEQLGQVVLPQPAAALAGLEALMEEELMEEALQIACPTLLLHGDQDRVCLPEASAWLAQAIRNSQRMLYAGCGHAPFLSRARQFNHDLLKFVGALHDRH</sequence>
<dbReference type="SUPFAM" id="SSF53474">
    <property type="entry name" value="alpha/beta-Hydrolases"/>
    <property type="match status" value="1"/>
</dbReference>
<dbReference type="PANTHER" id="PTHR43798">
    <property type="entry name" value="MONOACYLGLYCEROL LIPASE"/>
    <property type="match status" value="1"/>
</dbReference>
<dbReference type="STRING" id="115783.SAMN02745119_02763"/>
<dbReference type="Proteomes" id="UP000190102">
    <property type="component" value="Unassembled WGS sequence"/>
</dbReference>
<proteinExistence type="predicted"/>
<gene>
    <name evidence="3" type="ORF">SAMN02745119_02763</name>
</gene>
<dbReference type="GO" id="GO:0016020">
    <property type="term" value="C:membrane"/>
    <property type="evidence" value="ECO:0007669"/>
    <property type="project" value="TreeGrafter"/>
</dbReference>
<dbReference type="InterPro" id="IPR050266">
    <property type="entry name" value="AB_hydrolase_sf"/>
</dbReference>
<protein>
    <submittedName>
        <fullName evidence="3">Pimeloyl-[acyl-carrier protein] methyl ester esterase</fullName>
    </submittedName>
</protein>
<keyword evidence="1" id="KW-0378">Hydrolase</keyword>
<dbReference type="PRINTS" id="PR00111">
    <property type="entry name" value="ABHYDROLASE"/>
</dbReference>
<keyword evidence="4" id="KW-1185">Reference proteome</keyword>
<evidence type="ECO:0000259" key="2">
    <source>
        <dbReference type="Pfam" id="PF00561"/>
    </source>
</evidence>
<dbReference type="Pfam" id="PF00561">
    <property type="entry name" value="Abhydrolase_1"/>
    <property type="match status" value="1"/>
</dbReference>
<reference evidence="4" key="1">
    <citation type="submission" date="2017-02" db="EMBL/GenBank/DDBJ databases">
        <authorList>
            <person name="Varghese N."/>
            <person name="Submissions S."/>
        </authorList>
    </citation>
    <scope>NUCLEOTIDE SEQUENCE [LARGE SCALE GENOMIC DNA]</scope>
    <source>
        <strain evidence="4">ATCC BAA-34</strain>
    </source>
</reference>
<organism evidence="3 4">
    <name type="scientific">Trichlorobacter thiogenes</name>
    <dbReference type="NCBI Taxonomy" id="115783"/>
    <lineage>
        <taxon>Bacteria</taxon>
        <taxon>Pseudomonadati</taxon>
        <taxon>Thermodesulfobacteriota</taxon>
        <taxon>Desulfuromonadia</taxon>
        <taxon>Geobacterales</taxon>
        <taxon>Geobacteraceae</taxon>
        <taxon>Trichlorobacter</taxon>
    </lineage>
</organism>
<dbReference type="GO" id="GO:0016787">
    <property type="term" value="F:hydrolase activity"/>
    <property type="evidence" value="ECO:0007669"/>
    <property type="project" value="UniProtKB-KW"/>
</dbReference>
<evidence type="ECO:0000313" key="3">
    <source>
        <dbReference type="EMBL" id="SKA12575.1"/>
    </source>
</evidence>
<dbReference type="InterPro" id="IPR029058">
    <property type="entry name" value="AB_hydrolase_fold"/>
</dbReference>
<dbReference type="RefSeq" id="WP_078790993.1">
    <property type="nucleotide sequence ID" value="NZ_FUWR01000018.1"/>
</dbReference>
<dbReference type="EMBL" id="FUWR01000018">
    <property type="protein sequence ID" value="SKA12575.1"/>
    <property type="molecule type" value="Genomic_DNA"/>
</dbReference>
<accession>A0A1T4R9H6</accession>
<dbReference type="PANTHER" id="PTHR43798:SF31">
    <property type="entry name" value="AB HYDROLASE SUPERFAMILY PROTEIN YCLE"/>
    <property type="match status" value="1"/>
</dbReference>
<dbReference type="InterPro" id="IPR000073">
    <property type="entry name" value="AB_hydrolase_1"/>
</dbReference>
<name>A0A1T4R9H6_9BACT</name>
<dbReference type="Gene3D" id="3.40.50.1820">
    <property type="entry name" value="alpha/beta hydrolase"/>
    <property type="match status" value="1"/>
</dbReference>
<dbReference type="AlphaFoldDB" id="A0A1T4R9H6"/>